<sequence>MRQKKLSTLGFIMECLDIQTVSLARALHVDASLVSKWKSGDRSLTGKSTYFQEVITYLMEESAKSGHQLLRNALRELYPHEEIGAGIQIEPLLRQALTKIKYHSKPENRKLLTEGAENITLSVFEGNAGRRTAIERLLKYAEGMATPGKIVFIDSEEYEWLLEDMQFARLFALKMECLLKKGFRAQFVIHYSSYRERFVRLFETCSSLIFHRNVEWFYYEYYDENVFNFSFFILNHAVSLLGLAAGRNASSTMLFFDNATVIRHEGMADYVINNCRQLFINFRPNQFGEVVNDIYTIRKRGALYSFLPAPAFLSAKESLLEEVMKENGVSGECLEECLTINRMMREITHCHFSRLEKKPEPFIHILQLEEMVRRAKTRPFISCSLTLLGGKVVKVSLNQYAACIRSLAEGLEKHENLQIVLVSEEDHAPLPGINCWCKQNTWMVQMDEEGFRLSDEISIVNAASVTLERCVRRVPPERKEKAAVRKFLLELADELEYEGIEENLHQNH</sequence>
<keyword evidence="2" id="KW-1185">Reference proteome</keyword>
<dbReference type="Proteomes" id="UP001299546">
    <property type="component" value="Unassembled WGS sequence"/>
</dbReference>
<dbReference type="RefSeq" id="WP_066730632.1">
    <property type="nucleotide sequence ID" value="NZ_JAJCIQ010000032.1"/>
</dbReference>
<organism evidence="1 2">
    <name type="scientific">Bariatricus massiliensis</name>
    <dbReference type="NCBI Taxonomy" id="1745713"/>
    <lineage>
        <taxon>Bacteria</taxon>
        <taxon>Bacillati</taxon>
        <taxon>Bacillota</taxon>
        <taxon>Clostridia</taxon>
        <taxon>Lachnospirales</taxon>
        <taxon>Lachnospiraceae</taxon>
        <taxon>Bariatricus</taxon>
    </lineage>
</organism>
<reference evidence="1 2" key="1">
    <citation type="submission" date="2021-10" db="EMBL/GenBank/DDBJ databases">
        <title>Collection of gut derived symbiotic bacterial strains cultured from healthy donors.</title>
        <authorList>
            <person name="Lin H."/>
            <person name="Littmann E."/>
            <person name="Kohout C."/>
            <person name="Pamer E.G."/>
        </authorList>
    </citation>
    <scope>NUCLEOTIDE SEQUENCE [LARGE SCALE GENOMIC DNA]</scope>
    <source>
        <strain evidence="1 2">DFI.1.165</strain>
    </source>
</reference>
<evidence type="ECO:0000313" key="1">
    <source>
        <dbReference type="EMBL" id="MCB7389576.1"/>
    </source>
</evidence>
<protein>
    <recommendedName>
        <fullName evidence="3">HTH cro/C1-type domain-containing protein</fullName>
    </recommendedName>
</protein>
<gene>
    <name evidence="1" type="ORF">LIZ65_20045</name>
</gene>
<accession>A0ABS8DMG2</accession>
<evidence type="ECO:0000313" key="2">
    <source>
        <dbReference type="Proteomes" id="UP001299546"/>
    </source>
</evidence>
<name>A0ABS8DMG2_9FIRM</name>
<comment type="caution">
    <text evidence="1">The sequence shown here is derived from an EMBL/GenBank/DDBJ whole genome shotgun (WGS) entry which is preliminary data.</text>
</comment>
<evidence type="ECO:0008006" key="3">
    <source>
        <dbReference type="Google" id="ProtNLM"/>
    </source>
</evidence>
<dbReference type="EMBL" id="JAJCIS010000034">
    <property type="protein sequence ID" value="MCB7389576.1"/>
    <property type="molecule type" value="Genomic_DNA"/>
</dbReference>
<proteinExistence type="predicted"/>